<keyword evidence="7" id="KW-0460">Magnesium</keyword>
<dbReference type="FunFam" id="3.30.590.10:FF:000001">
    <property type="entry name" value="Glutamine synthetase"/>
    <property type="match status" value="1"/>
</dbReference>
<dbReference type="GO" id="GO:0019740">
    <property type="term" value="P:nitrogen utilization"/>
    <property type="evidence" value="ECO:0007669"/>
    <property type="project" value="TreeGrafter"/>
</dbReference>
<evidence type="ECO:0000256" key="6">
    <source>
        <dbReference type="PIRSR" id="PIRSR604809-2"/>
    </source>
</evidence>
<gene>
    <name evidence="15" type="primary">glnA</name>
    <name evidence="15" type="ORF">J5474_00975</name>
</gene>
<dbReference type="InterPro" id="IPR008146">
    <property type="entry name" value="Gln_synth_cat_dom"/>
</dbReference>
<dbReference type="PROSITE" id="PS00180">
    <property type="entry name" value="GLNA_1"/>
    <property type="match status" value="1"/>
</dbReference>
<keyword evidence="12 15" id="KW-0436">Ligase</keyword>
<dbReference type="PROSITE" id="PS00181">
    <property type="entry name" value="GLNA_ATP"/>
    <property type="match status" value="1"/>
</dbReference>
<keyword evidence="16" id="KW-1185">Reference proteome</keyword>
<feature type="binding site" evidence="6">
    <location>
        <position position="209"/>
    </location>
    <ligand>
        <name>ATP</name>
        <dbReference type="ChEBI" id="CHEBI:30616"/>
    </ligand>
</feature>
<accession>A0A940MLT4</accession>
<evidence type="ECO:0000256" key="8">
    <source>
        <dbReference type="PIRSR" id="PIRSR604809-50"/>
    </source>
</evidence>
<feature type="binding site" evidence="5">
    <location>
        <position position="328"/>
    </location>
    <ligand>
        <name>L-glutamate</name>
        <dbReference type="ChEBI" id="CHEBI:29985"/>
    </ligand>
</feature>
<dbReference type="PROSITE" id="PS00182">
    <property type="entry name" value="GLNA_ADENYLATION"/>
    <property type="match status" value="1"/>
</dbReference>
<evidence type="ECO:0000256" key="7">
    <source>
        <dbReference type="PIRSR" id="PIRSR604809-3"/>
    </source>
</evidence>
<feature type="binding site" evidence="5">
    <location>
        <position position="360"/>
    </location>
    <ligand>
        <name>L-glutamate</name>
        <dbReference type="ChEBI" id="CHEBI:29985"/>
    </ligand>
</feature>
<name>A0A940MLT4_9RHOB</name>
<feature type="binding site" evidence="5">
    <location>
        <begin position="265"/>
        <end position="266"/>
    </location>
    <ligand>
        <name>L-glutamate</name>
        <dbReference type="ChEBI" id="CHEBI:29985"/>
    </ligand>
</feature>
<dbReference type="InterPro" id="IPR027303">
    <property type="entry name" value="Gln_synth_gly_rich_site"/>
</dbReference>
<keyword evidence="6 12" id="KW-0067">ATP-binding</keyword>
<protein>
    <recommendedName>
        <fullName evidence="12">Glutamine synthetase</fullName>
        <ecNumber evidence="12">6.3.1.2</ecNumber>
    </recommendedName>
</protein>
<feature type="binding site" evidence="7">
    <location>
        <position position="270"/>
    </location>
    <ligand>
        <name>Mg(2+)</name>
        <dbReference type="ChEBI" id="CHEBI:18420"/>
        <label>1</label>
    </ligand>
</feature>
<evidence type="ECO:0000259" key="13">
    <source>
        <dbReference type="PROSITE" id="PS51986"/>
    </source>
</evidence>
<keyword evidence="4" id="KW-0535">Nitrogen fixation</keyword>
<dbReference type="InterPro" id="IPR027302">
    <property type="entry name" value="Gln_synth_N_conserv_site"/>
</dbReference>
<feature type="binding site" evidence="6">
    <location>
        <position position="353"/>
    </location>
    <ligand>
        <name>ATP</name>
        <dbReference type="ChEBI" id="CHEBI:30616"/>
    </ligand>
</feature>
<dbReference type="AlphaFoldDB" id="A0A940MLT4"/>
<keyword evidence="8" id="KW-0597">Phosphoprotein</keyword>
<sequence>MSTNADVLKLIKDEGAEYVDIRFTDPRGKLQHVTVVADLVDEDFLEEGFMFDGSSIAGWKSIEASDMKLMPDPSSAYVDPFYAEKTLCIHCSVVEPDTGEAYDRDPRGTAEKAEAYLKSSGIGDVAYFGPEAEFFLFDDVKIAVTPNKISAEVDADHAAWNTDAEFEMGNLGHRPTFKGGYFPVNPSDDGQDIRSEMLSTMKRLGMKVDKHHHEVATSQHELGLIFGSLTKQADELQKYKYVIHNVAQAYGRSATFMPKPIKGDNGSGMHVNMSIWKDGKPLFAGDKYADLSDEALFFIGGILKHAKALNAFTNPSTNSYKRLVPGFEAPVLRAYSARNRSGCVRIPWTMSPKAKRVEARFPDPAANPYLCFAALLMAGLDGIKNKIHPGEAMDKNLYDLPPEELAEIPTVCGSLREALAELEADMDFLLPGDVFTKSQIEGYIDLKREELEMYEMTPHPVEFALYYSC</sequence>
<comment type="subunit">
    <text evidence="3">Oligomer of 12 subunits arranged in the form of two hexameric ring.</text>
</comment>
<evidence type="ECO:0000256" key="11">
    <source>
        <dbReference type="RuleBase" id="RU000387"/>
    </source>
</evidence>
<dbReference type="PROSITE" id="PS51987">
    <property type="entry name" value="GS_CATALYTIC"/>
    <property type="match status" value="1"/>
</dbReference>
<comment type="caution">
    <text evidence="15">The sequence shown here is derived from an EMBL/GenBank/DDBJ whole genome shotgun (WGS) entry which is preliminary data.</text>
</comment>
<keyword evidence="7" id="KW-0479">Metal-binding</keyword>
<dbReference type="PROSITE" id="PS51986">
    <property type="entry name" value="GS_BETA_GRASP"/>
    <property type="match status" value="1"/>
</dbReference>
<dbReference type="EC" id="6.3.1.2" evidence="12"/>
<evidence type="ECO:0000313" key="15">
    <source>
        <dbReference type="EMBL" id="MBP0481066.1"/>
    </source>
</evidence>
<dbReference type="SMART" id="SM01230">
    <property type="entry name" value="Gln-synt_C"/>
    <property type="match status" value="1"/>
</dbReference>
<proteinExistence type="inferred from homology"/>
<evidence type="ECO:0000256" key="5">
    <source>
        <dbReference type="PIRSR" id="PIRSR604809-1"/>
    </source>
</evidence>
<dbReference type="Gene3D" id="3.10.20.70">
    <property type="entry name" value="Glutamine synthetase, N-terminal domain"/>
    <property type="match status" value="1"/>
</dbReference>
<feature type="binding site" evidence="7">
    <location>
        <position position="221"/>
    </location>
    <ligand>
        <name>Mg(2+)</name>
        <dbReference type="ChEBI" id="CHEBI:18420"/>
        <label>1</label>
    </ligand>
</feature>
<feature type="domain" description="GS beta-grasp" evidence="13">
    <location>
        <begin position="14"/>
        <end position="98"/>
    </location>
</feature>
<feature type="binding site" evidence="5">
    <location>
        <position position="340"/>
    </location>
    <ligand>
        <name>L-glutamate</name>
        <dbReference type="ChEBI" id="CHEBI:29985"/>
    </ligand>
</feature>
<dbReference type="GO" id="GO:0006542">
    <property type="term" value="P:glutamine biosynthetic process"/>
    <property type="evidence" value="ECO:0007669"/>
    <property type="project" value="InterPro"/>
</dbReference>
<dbReference type="PANTHER" id="PTHR43407:SF2">
    <property type="entry name" value="GLUTAMINE SYNTHETASE"/>
    <property type="match status" value="1"/>
</dbReference>
<evidence type="ECO:0000256" key="4">
    <source>
        <dbReference type="ARBA" id="ARBA00023231"/>
    </source>
</evidence>
<evidence type="ECO:0000256" key="1">
    <source>
        <dbReference type="ARBA" id="ARBA00003117"/>
    </source>
</evidence>
<evidence type="ECO:0000256" key="9">
    <source>
        <dbReference type="PROSITE-ProRule" id="PRU01330"/>
    </source>
</evidence>
<dbReference type="EMBL" id="JAGISH010000001">
    <property type="protein sequence ID" value="MBP0481066.1"/>
    <property type="molecule type" value="Genomic_DNA"/>
</dbReference>
<evidence type="ECO:0000259" key="14">
    <source>
        <dbReference type="PROSITE" id="PS51987"/>
    </source>
</evidence>
<feature type="binding site" evidence="7">
    <location>
        <position position="358"/>
    </location>
    <ligand>
        <name>Mg(2+)</name>
        <dbReference type="ChEBI" id="CHEBI:18420"/>
        <label>1</label>
    </ligand>
</feature>
<feature type="binding site" evidence="6">
    <location>
        <position position="340"/>
    </location>
    <ligand>
        <name>ATP</name>
        <dbReference type="ChEBI" id="CHEBI:30616"/>
    </ligand>
</feature>
<organism evidence="15 16">
    <name type="scientific">Sagittula salina</name>
    <dbReference type="NCBI Taxonomy" id="2820268"/>
    <lineage>
        <taxon>Bacteria</taxon>
        <taxon>Pseudomonadati</taxon>
        <taxon>Pseudomonadota</taxon>
        <taxon>Alphaproteobacteria</taxon>
        <taxon>Rhodobacterales</taxon>
        <taxon>Roseobacteraceae</taxon>
        <taxon>Sagittula</taxon>
    </lineage>
</organism>
<feature type="binding site" evidence="7">
    <location>
        <position position="133"/>
    </location>
    <ligand>
        <name>Mg(2+)</name>
        <dbReference type="ChEBI" id="CHEBI:18420"/>
        <label>1</label>
    </ligand>
</feature>
<dbReference type="InterPro" id="IPR036651">
    <property type="entry name" value="Gln_synt_N_sf"/>
</dbReference>
<comment type="similarity">
    <text evidence="2 9 10">Belongs to the glutamine synthetase family.</text>
</comment>
<comment type="subcellular location">
    <subcellularLocation>
        <location evidence="11">Cytoplasm</location>
    </subcellularLocation>
</comment>
<comment type="catalytic activity">
    <reaction evidence="12">
        <text>L-glutamate + NH4(+) + ATP = L-glutamine + ADP + phosphate + H(+)</text>
        <dbReference type="Rhea" id="RHEA:16169"/>
        <dbReference type="ChEBI" id="CHEBI:15378"/>
        <dbReference type="ChEBI" id="CHEBI:28938"/>
        <dbReference type="ChEBI" id="CHEBI:29985"/>
        <dbReference type="ChEBI" id="CHEBI:30616"/>
        <dbReference type="ChEBI" id="CHEBI:43474"/>
        <dbReference type="ChEBI" id="CHEBI:58359"/>
        <dbReference type="ChEBI" id="CHEBI:456216"/>
        <dbReference type="EC" id="6.3.1.2"/>
    </reaction>
</comment>
<feature type="domain" description="GS catalytic" evidence="14">
    <location>
        <begin position="106"/>
        <end position="469"/>
    </location>
</feature>
<feature type="binding site" evidence="7">
    <location>
        <position position="131"/>
    </location>
    <ligand>
        <name>Mg(2+)</name>
        <dbReference type="ChEBI" id="CHEBI:18420"/>
        <label>1</label>
    </ligand>
</feature>
<dbReference type="RefSeq" id="WP_209358481.1">
    <property type="nucleotide sequence ID" value="NZ_JAGISH010000001.1"/>
</dbReference>
<dbReference type="InterPro" id="IPR004809">
    <property type="entry name" value="Gln_synth_I"/>
</dbReference>
<dbReference type="InterPro" id="IPR001637">
    <property type="entry name" value="Gln_synth_I_adenylation_site"/>
</dbReference>
<dbReference type="NCBIfam" id="TIGR00653">
    <property type="entry name" value="GlnA"/>
    <property type="match status" value="1"/>
</dbReference>
<reference evidence="15" key="1">
    <citation type="submission" date="2021-03" db="EMBL/GenBank/DDBJ databases">
        <title>Sagittula salina sp. nov. strain M10.9X isolated from the marine waste.</title>
        <authorList>
            <person name="Satari L."/>
            <person name="Molina-Menor E."/>
            <person name="Vidal-Verdu A."/>
            <person name="Pascual J."/>
            <person name="Pereto J."/>
            <person name="Porcar M."/>
        </authorList>
    </citation>
    <scope>NUCLEOTIDE SEQUENCE</scope>
    <source>
        <strain evidence="15">M10.9X</strain>
    </source>
</reference>
<feature type="binding site" evidence="5">
    <location>
        <position position="322"/>
    </location>
    <ligand>
        <name>L-glutamate</name>
        <dbReference type="ChEBI" id="CHEBI:29985"/>
    </ligand>
</feature>
<dbReference type="InterPro" id="IPR014746">
    <property type="entry name" value="Gln_synth/guanido_kin_cat_dom"/>
</dbReference>
<dbReference type="Pfam" id="PF00120">
    <property type="entry name" value="Gln-synt_C"/>
    <property type="match status" value="1"/>
</dbReference>
<keyword evidence="6 12" id="KW-0547">Nucleotide-binding</keyword>
<dbReference type="SUPFAM" id="SSF55931">
    <property type="entry name" value="Glutamine synthetase/guanido kinase"/>
    <property type="match status" value="1"/>
</dbReference>
<keyword evidence="11" id="KW-0963">Cytoplasm</keyword>
<feature type="modified residue" description="O-AMP-tyrosine" evidence="8">
    <location>
        <position position="398"/>
    </location>
</feature>
<evidence type="ECO:0000256" key="10">
    <source>
        <dbReference type="RuleBase" id="RU000384"/>
    </source>
</evidence>
<dbReference type="GO" id="GO:0004356">
    <property type="term" value="F:glutamine synthetase activity"/>
    <property type="evidence" value="ECO:0007669"/>
    <property type="project" value="UniProtKB-EC"/>
</dbReference>
<dbReference type="PANTHER" id="PTHR43407">
    <property type="entry name" value="GLUTAMINE SYNTHETASE"/>
    <property type="match status" value="1"/>
</dbReference>
<dbReference type="GO" id="GO:0046872">
    <property type="term" value="F:metal ion binding"/>
    <property type="evidence" value="ECO:0007669"/>
    <property type="project" value="UniProtKB-KW"/>
</dbReference>
<comment type="subunit">
    <text evidence="11">Oligomer of 12 subunits arranged in the form of two hexagons.</text>
</comment>
<dbReference type="GO" id="GO:0016020">
    <property type="term" value="C:membrane"/>
    <property type="evidence" value="ECO:0007669"/>
    <property type="project" value="TreeGrafter"/>
</dbReference>
<evidence type="ECO:0000256" key="2">
    <source>
        <dbReference type="ARBA" id="ARBA00009897"/>
    </source>
</evidence>
<dbReference type="Pfam" id="PF03951">
    <property type="entry name" value="Gln-synt_N"/>
    <property type="match status" value="1"/>
</dbReference>
<comment type="cofactor">
    <cofactor evidence="7">
        <name>Mg(2+)</name>
        <dbReference type="ChEBI" id="CHEBI:18420"/>
    </cofactor>
    <text evidence="7">Binds 2 Mg(2+) ions per subunit.</text>
</comment>
<evidence type="ECO:0000256" key="12">
    <source>
        <dbReference type="RuleBase" id="RU004356"/>
    </source>
</evidence>
<evidence type="ECO:0000256" key="3">
    <source>
        <dbReference type="ARBA" id="ARBA00011258"/>
    </source>
</evidence>
<dbReference type="Gene3D" id="3.30.590.10">
    <property type="entry name" value="Glutamine synthetase/guanido kinase, catalytic domain"/>
    <property type="match status" value="1"/>
</dbReference>
<comment type="function">
    <text evidence="1">Catalyzes the ATP-dependent biosynthesis of glutamine from glutamate and ammonia.</text>
</comment>
<dbReference type="GO" id="GO:0005737">
    <property type="term" value="C:cytoplasm"/>
    <property type="evidence" value="ECO:0007669"/>
    <property type="project" value="UniProtKB-SubCell"/>
</dbReference>
<dbReference type="GO" id="GO:0005524">
    <property type="term" value="F:ATP binding"/>
    <property type="evidence" value="ECO:0007669"/>
    <property type="project" value="UniProtKB-KW"/>
</dbReference>
<feature type="binding site" evidence="7">
    <location>
        <position position="214"/>
    </location>
    <ligand>
        <name>Mg(2+)</name>
        <dbReference type="ChEBI" id="CHEBI:18420"/>
        <label>1</label>
    </ligand>
</feature>
<dbReference type="InterPro" id="IPR008147">
    <property type="entry name" value="Gln_synt_N"/>
</dbReference>
<evidence type="ECO:0000313" key="16">
    <source>
        <dbReference type="Proteomes" id="UP000675940"/>
    </source>
</evidence>
<dbReference type="Proteomes" id="UP000675940">
    <property type="component" value="Unassembled WGS sequence"/>
</dbReference>
<dbReference type="SUPFAM" id="SSF54368">
    <property type="entry name" value="Glutamine synthetase, N-terminal domain"/>
    <property type="match status" value="1"/>
</dbReference>